<protein>
    <submittedName>
        <fullName evidence="2">Uncharacterized protein</fullName>
    </submittedName>
</protein>
<accession>A0AA35PH07</accession>
<dbReference type="EMBL" id="OX395137">
    <property type="protein sequence ID" value="CAI5788651.1"/>
    <property type="molecule type" value="Genomic_DNA"/>
</dbReference>
<dbReference type="AlphaFoldDB" id="A0AA35PH07"/>
<proteinExistence type="predicted"/>
<evidence type="ECO:0000313" key="3">
    <source>
        <dbReference type="Proteomes" id="UP001178461"/>
    </source>
</evidence>
<keyword evidence="3" id="KW-1185">Reference proteome</keyword>
<feature type="compositionally biased region" description="Basic and acidic residues" evidence="1">
    <location>
        <begin position="1"/>
        <end position="15"/>
    </location>
</feature>
<dbReference type="Proteomes" id="UP001178461">
    <property type="component" value="Chromosome 12"/>
</dbReference>
<evidence type="ECO:0000256" key="1">
    <source>
        <dbReference type="SAM" id="MobiDB-lite"/>
    </source>
</evidence>
<reference evidence="2" key="1">
    <citation type="submission" date="2022-12" db="EMBL/GenBank/DDBJ databases">
        <authorList>
            <person name="Alioto T."/>
            <person name="Alioto T."/>
            <person name="Gomez Garrido J."/>
        </authorList>
    </citation>
    <scope>NUCLEOTIDE SEQUENCE</scope>
</reference>
<gene>
    <name evidence="2" type="ORF">PODLI_1B015811</name>
</gene>
<name>A0AA35PH07_9SAUR</name>
<sequence length="80" mass="8690">MHGNNTERSELDQKLHAIKSSQLRDPIRKCGAGEVAAIKCKNHPASGFIGLVHNFFLEAEPGADARRLHCTTFGPFVCSG</sequence>
<evidence type="ECO:0000313" key="2">
    <source>
        <dbReference type="EMBL" id="CAI5788651.1"/>
    </source>
</evidence>
<organism evidence="2 3">
    <name type="scientific">Podarcis lilfordi</name>
    <name type="common">Lilford's wall lizard</name>
    <dbReference type="NCBI Taxonomy" id="74358"/>
    <lineage>
        <taxon>Eukaryota</taxon>
        <taxon>Metazoa</taxon>
        <taxon>Chordata</taxon>
        <taxon>Craniata</taxon>
        <taxon>Vertebrata</taxon>
        <taxon>Euteleostomi</taxon>
        <taxon>Lepidosauria</taxon>
        <taxon>Squamata</taxon>
        <taxon>Bifurcata</taxon>
        <taxon>Unidentata</taxon>
        <taxon>Episquamata</taxon>
        <taxon>Laterata</taxon>
        <taxon>Lacertibaenia</taxon>
        <taxon>Lacertidae</taxon>
        <taxon>Podarcis</taxon>
    </lineage>
</organism>
<feature type="region of interest" description="Disordered" evidence="1">
    <location>
        <begin position="1"/>
        <end position="20"/>
    </location>
</feature>